<dbReference type="GO" id="GO:0015074">
    <property type="term" value="P:DNA integration"/>
    <property type="evidence" value="ECO:0007669"/>
    <property type="project" value="InterPro"/>
</dbReference>
<dbReference type="OrthoDB" id="104418at2759"/>
<dbReference type="PANTHER" id="PTHR42648:SF28">
    <property type="entry name" value="TRANSPOSON-ENCODED PROTEIN WITH RIBONUCLEASE H-LIKE AND RETROVIRUS ZINC FINGER-LIKE DOMAINS"/>
    <property type="match status" value="1"/>
</dbReference>
<dbReference type="InterPro" id="IPR001584">
    <property type="entry name" value="Integrase_cat-core"/>
</dbReference>
<dbReference type="GO" id="GO:0008233">
    <property type="term" value="F:peptidase activity"/>
    <property type="evidence" value="ECO:0007669"/>
    <property type="project" value="UniProtKB-KW"/>
</dbReference>
<dbReference type="InterPro" id="IPR039537">
    <property type="entry name" value="Retrotran_Ty1/copia-like"/>
</dbReference>
<evidence type="ECO:0000256" key="2">
    <source>
        <dbReference type="ARBA" id="ARBA00022723"/>
    </source>
</evidence>
<dbReference type="InterPro" id="IPR012337">
    <property type="entry name" value="RNaseH-like_sf"/>
</dbReference>
<sequence>MLLDSGASHRLIGQFDELKNKRECRPLVVRVADGHTVVATVVGDLKIDGKGACVGRDFVLENVYFVRDFSRTLMSISTLIRTGHEIVFTPEGCSVLRGRHRKVACIAREVKGVYPLVTMQQVHTDEELHVAAALSVLGTDLESWHRRYGHIGLKTLKSMAKNKIFKGLRIAKSAKPPTCIVCAMTKATTRAPPKKRTCSAEVAESIVHADLSGPVAKYRDGHRFFMAISWRGFVQVYPLKKTSEATSKMKVFLTLIERQAAVPASEIKIIRTDGRTEFLNRDFRRLAQSRGIAQEHTVCYSSYQNGVAERAVRTVTEMASALQAESGMLNSMWADALRQAVFLRNQITKRGEVITPHEKIFKRRPDMSKVPIFGQAVTARIPEEIRIKYRRFTNPRGESGAFVGCTDEFMGYKVWFPGPGSPVIEANDARLIDRMFHELRDVGEEDPNDFVVNDDDGPRAQETEHVSVSTARRRSKRIASQPATQPVIARLRRRGLSDKQQTVDVRFKAVKGLLHAGEIAVKYLPTGDMPADILKKSHSDQFNMNTSVASVASDDNEQRCVVCLYIDDMLIASRGQDVIMVVKVAKKFKIKELGQARYILGIGIDYNMEDMTLRICQRAYTEAVIKKFGQEHANPSLIPLDTSVHLTKNHEPKTDEEKAKMRSKPRFLENPGKKHWNAGIKVVKYLLKTKNIGILYDGASSSELVAYSDVDSAGNRDDRQQYDGDDLWCSSGLEIDISKDCCPKFD</sequence>
<dbReference type="PANTHER" id="PTHR42648">
    <property type="entry name" value="TRANSPOSASE, PUTATIVE-RELATED"/>
    <property type="match status" value="1"/>
</dbReference>
<evidence type="ECO:0000313" key="6">
    <source>
        <dbReference type="Proteomes" id="UP001165121"/>
    </source>
</evidence>
<dbReference type="InterPro" id="IPR025724">
    <property type="entry name" value="GAG-pre-integrase_dom"/>
</dbReference>
<accession>A0A9W6XRK3</accession>
<keyword evidence="6" id="KW-1185">Reference proteome</keyword>
<dbReference type="SUPFAM" id="SSF53098">
    <property type="entry name" value="Ribonuclease H-like"/>
    <property type="match status" value="1"/>
</dbReference>
<organism evidence="5 6">
    <name type="scientific">Phytophthora fragariaefolia</name>
    <dbReference type="NCBI Taxonomy" id="1490495"/>
    <lineage>
        <taxon>Eukaryota</taxon>
        <taxon>Sar</taxon>
        <taxon>Stramenopiles</taxon>
        <taxon>Oomycota</taxon>
        <taxon>Peronosporomycetes</taxon>
        <taxon>Peronosporales</taxon>
        <taxon>Peronosporaceae</taxon>
        <taxon>Phytophthora</taxon>
    </lineage>
</organism>
<evidence type="ECO:0000313" key="5">
    <source>
        <dbReference type="EMBL" id="GMF44008.1"/>
    </source>
</evidence>
<dbReference type="GO" id="GO:0046872">
    <property type="term" value="F:metal ion binding"/>
    <property type="evidence" value="ECO:0007669"/>
    <property type="project" value="UniProtKB-KW"/>
</dbReference>
<keyword evidence="3" id="KW-0378">Hydrolase</keyword>
<dbReference type="Pfam" id="PF07727">
    <property type="entry name" value="RVT_2"/>
    <property type="match status" value="1"/>
</dbReference>
<feature type="domain" description="Integrase catalytic" evidence="4">
    <location>
        <begin position="188"/>
        <end position="364"/>
    </location>
</feature>
<gene>
    <name evidence="5" type="ORF">Pfra01_001514600</name>
</gene>
<evidence type="ECO:0000259" key="4">
    <source>
        <dbReference type="PROSITE" id="PS50994"/>
    </source>
</evidence>
<keyword evidence="2" id="KW-0479">Metal-binding</keyword>
<dbReference type="InterPro" id="IPR054722">
    <property type="entry name" value="PolX-like_BBD"/>
</dbReference>
<dbReference type="Pfam" id="PF13976">
    <property type="entry name" value="gag_pre-integrs"/>
    <property type="match status" value="1"/>
</dbReference>
<proteinExistence type="predicted"/>
<reference evidence="5" key="1">
    <citation type="submission" date="2023-04" db="EMBL/GenBank/DDBJ databases">
        <title>Phytophthora fragariaefolia NBRC 109709.</title>
        <authorList>
            <person name="Ichikawa N."/>
            <person name="Sato H."/>
            <person name="Tonouchi N."/>
        </authorList>
    </citation>
    <scope>NUCLEOTIDE SEQUENCE</scope>
    <source>
        <strain evidence="5">NBRC 109709</strain>
    </source>
</reference>
<dbReference type="GO" id="GO:0006508">
    <property type="term" value="P:proteolysis"/>
    <property type="evidence" value="ECO:0007669"/>
    <property type="project" value="UniProtKB-KW"/>
</dbReference>
<comment type="caution">
    <text evidence="5">The sequence shown here is derived from an EMBL/GenBank/DDBJ whole genome shotgun (WGS) entry which is preliminary data.</text>
</comment>
<dbReference type="Pfam" id="PF22936">
    <property type="entry name" value="Pol_BBD"/>
    <property type="match status" value="1"/>
</dbReference>
<dbReference type="Proteomes" id="UP001165121">
    <property type="component" value="Unassembled WGS sequence"/>
</dbReference>
<protein>
    <submittedName>
        <fullName evidence="5">Unnamed protein product</fullName>
    </submittedName>
</protein>
<dbReference type="InterPro" id="IPR013103">
    <property type="entry name" value="RVT_2"/>
</dbReference>
<dbReference type="InterPro" id="IPR036397">
    <property type="entry name" value="RNaseH_sf"/>
</dbReference>
<name>A0A9W6XRK3_9STRA</name>
<dbReference type="PROSITE" id="PS50994">
    <property type="entry name" value="INTEGRASE"/>
    <property type="match status" value="1"/>
</dbReference>
<dbReference type="EMBL" id="BSXT01001623">
    <property type="protein sequence ID" value="GMF44008.1"/>
    <property type="molecule type" value="Genomic_DNA"/>
</dbReference>
<keyword evidence="1" id="KW-0645">Protease</keyword>
<evidence type="ECO:0000256" key="3">
    <source>
        <dbReference type="ARBA" id="ARBA00022801"/>
    </source>
</evidence>
<dbReference type="GO" id="GO:0003676">
    <property type="term" value="F:nucleic acid binding"/>
    <property type="evidence" value="ECO:0007669"/>
    <property type="project" value="InterPro"/>
</dbReference>
<evidence type="ECO:0000256" key="1">
    <source>
        <dbReference type="ARBA" id="ARBA00022670"/>
    </source>
</evidence>
<dbReference type="Gene3D" id="3.30.420.10">
    <property type="entry name" value="Ribonuclease H-like superfamily/Ribonuclease H"/>
    <property type="match status" value="1"/>
</dbReference>
<dbReference type="AlphaFoldDB" id="A0A9W6XRK3"/>